<feature type="binding site" evidence="8">
    <location>
        <begin position="10"/>
        <end position="15"/>
    </location>
    <ligand>
        <name>ATP</name>
        <dbReference type="ChEBI" id="CHEBI:30616"/>
    </ligand>
</feature>
<keyword evidence="3 8" id="KW-0545">Nucleotide biosynthesis</keyword>
<name>A0A9D1KXM3_9FIRM</name>
<feature type="binding site" evidence="8">
    <location>
        <position position="153"/>
    </location>
    <ligand>
        <name>Zn(2+)</name>
        <dbReference type="ChEBI" id="CHEBI:29105"/>
        <note>structural</note>
    </ligand>
</feature>
<keyword evidence="2 8" id="KW-0479">Metal-binding</keyword>
<dbReference type="NCBIfam" id="TIGR01351">
    <property type="entry name" value="adk"/>
    <property type="match status" value="1"/>
</dbReference>
<evidence type="ECO:0000256" key="7">
    <source>
        <dbReference type="ARBA" id="ARBA00022840"/>
    </source>
</evidence>
<feature type="binding site" evidence="8">
    <location>
        <position position="150"/>
    </location>
    <ligand>
        <name>Zn(2+)</name>
        <dbReference type="ChEBI" id="CHEBI:29105"/>
        <note>structural</note>
    </ligand>
</feature>
<comment type="pathway">
    <text evidence="8">Purine metabolism; AMP biosynthesis via salvage pathway; AMP from ADP: step 1/1.</text>
</comment>
<evidence type="ECO:0000256" key="6">
    <source>
        <dbReference type="ARBA" id="ARBA00022833"/>
    </source>
</evidence>
<dbReference type="Pfam" id="PF00406">
    <property type="entry name" value="ADK"/>
    <property type="match status" value="1"/>
</dbReference>
<dbReference type="InterPro" id="IPR000850">
    <property type="entry name" value="Adenylat/UMP-CMP_kin"/>
</dbReference>
<proteinExistence type="inferred from homology"/>
<comment type="caution">
    <text evidence="8">Lacks conserved residue(s) required for the propagation of feature annotation.</text>
</comment>
<protein>
    <recommendedName>
        <fullName evidence="8 10">Adenylate kinase</fullName>
        <shortName evidence="8">AK</shortName>
        <ecNumber evidence="8 10">2.7.4.3</ecNumber>
    </recommendedName>
    <alternativeName>
        <fullName evidence="8">ATP-AMP transphosphorylase</fullName>
    </alternativeName>
    <alternativeName>
        <fullName evidence="8">ATP:AMP phosphotransferase</fullName>
    </alternativeName>
    <alternativeName>
        <fullName evidence="8">Adenylate monophosphate kinase</fullName>
    </alternativeName>
</protein>
<feature type="domain" description="Adenylate kinase active site lid" evidence="11">
    <location>
        <begin position="127"/>
        <end position="162"/>
    </location>
</feature>
<evidence type="ECO:0000256" key="5">
    <source>
        <dbReference type="ARBA" id="ARBA00022777"/>
    </source>
</evidence>
<dbReference type="Gene3D" id="3.40.50.300">
    <property type="entry name" value="P-loop containing nucleotide triphosphate hydrolases"/>
    <property type="match status" value="1"/>
</dbReference>
<dbReference type="InterPro" id="IPR007862">
    <property type="entry name" value="Adenylate_kinase_lid-dom"/>
</dbReference>
<dbReference type="GO" id="GO:0044209">
    <property type="term" value="P:AMP salvage"/>
    <property type="evidence" value="ECO:0007669"/>
    <property type="project" value="UniProtKB-UniRule"/>
</dbReference>
<dbReference type="HAMAP" id="MF_00235">
    <property type="entry name" value="Adenylate_kinase_Adk"/>
    <property type="match status" value="1"/>
</dbReference>
<dbReference type="FunFam" id="3.40.50.300:FF:000106">
    <property type="entry name" value="Adenylate kinase mitochondrial"/>
    <property type="match status" value="1"/>
</dbReference>
<dbReference type="InterPro" id="IPR006259">
    <property type="entry name" value="Adenyl_kin_sub"/>
</dbReference>
<dbReference type="CDD" id="cd01428">
    <property type="entry name" value="ADK"/>
    <property type="match status" value="1"/>
</dbReference>
<evidence type="ECO:0000313" key="12">
    <source>
        <dbReference type="EMBL" id="HIU10217.1"/>
    </source>
</evidence>
<sequence>MNIVLMGPPGAGKGTQAEVMARKLFVPHISTGDIFRANIKAGTELGQLANQYISKGDLVPDEVTMGMIKDRLSEDDCKDGFILDGLPRTIVQADALAAILAEQGKKLDKVVNIDVPTDKLIERLSGRRVCRNCAQTYHLVNNPPTEPGRCDECGGELYQRADDAVETIQNRLDVYQAQSAPLIEYYAAKGLLLSINGDQSINNVLVEVGNGLGLNW</sequence>
<feature type="binding site" evidence="8">
    <location>
        <position position="171"/>
    </location>
    <ligand>
        <name>AMP</name>
        <dbReference type="ChEBI" id="CHEBI:456215"/>
    </ligand>
</feature>
<evidence type="ECO:0000256" key="4">
    <source>
        <dbReference type="ARBA" id="ARBA00022741"/>
    </source>
</evidence>
<feature type="binding site" evidence="8">
    <location>
        <position position="199"/>
    </location>
    <ligand>
        <name>ATP</name>
        <dbReference type="ChEBI" id="CHEBI:30616"/>
    </ligand>
</feature>
<feature type="binding site" evidence="8">
    <location>
        <position position="130"/>
    </location>
    <ligand>
        <name>Zn(2+)</name>
        <dbReference type="ChEBI" id="CHEBI:29105"/>
        <note>structural</note>
    </ligand>
</feature>
<evidence type="ECO:0000256" key="2">
    <source>
        <dbReference type="ARBA" id="ARBA00022723"/>
    </source>
</evidence>
<dbReference type="GO" id="GO:0005737">
    <property type="term" value="C:cytoplasm"/>
    <property type="evidence" value="ECO:0007669"/>
    <property type="project" value="UniProtKB-SubCell"/>
</dbReference>
<keyword evidence="7 8" id="KW-0067">ATP-binding</keyword>
<reference evidence="12" key="1">
    <citation type="submission" date="2020-10" db="EMBL/GenBank/DDBJ databases">
        <authorList>
            <person name="Gilroy R."/>
        </authorList>
    </citation>
    <scope>NUCLEOTIDE SEQUENCE</scope>
    <source>
        <strain evidence="12">2830</strain>
    </source>
</reference>
<evidence type="ECO:0000313" key="13">
    <source>
        <dbReference type="Proteomes" id="UP000824124"/>
    </source>
</evidence>
<evidence type="ECO:0000256" key="1">
    <source>
        <dbReference type="ARBA" id="ARBA00022679"/>
    </source>
</evidence>
<feature type="binding site" evidence="8">
    <location>
        <position position="31"/>
    </location>
    <ligand>
        <name>AMP</name>
        <dbReference type="ChEBI" id="CHEBI:456215"/>
    </ligand>
</feature>
<dbReference type="GO" id="GO:0005524">
    <property type="term" value="F:ATP binding"/>
    <property type="evidence" value="ECO:0007669"/>
    <property type="project" value="UniProtKB-UniRule"/>
</dbReference>
<dbReference type="SUPFAM" id="SSF52540">
    <property type="entry name" value="P-loop containing nucleoside triphosphate hydrolases"/>
    <property type="match status" value="1"/>
</dbReference>
<dbReference type="Pfam" id="PF05191">
    <property type="entry name" value="ADK_lid"/>
    <property type="match status" value="1"/>
</dbReference>
<feature type="region of interest" description="LID" evidence="8">
    <location>
        <begin position="126"/>
        <end position="163"/>
    </location>
</feature>
<accession>A0A9D1KXM3</accession>
<evidence type="ECO:0000256" key="9">
    <source>
        <dbReference type="RuleBase" id="RU003330"/>
    </source>
</evidence>
<comment type="caution">
    <text evidence="12">The sequence shown here is derived from an EMBL/GenBank/DDBJ whole genome shotgun (WGS) entry which is preliminary data.</text>
</comment>
<feature type="binding site" evidence="8">
    <location>
        <position position="160"/>
    </location>
    <ligand>
        <name>AMP</name>
        <dbReference type="ChEBI" id="CHEBI:456215"/>
    </ligand>
</feature>
<evidence type="ECO:0000256" key="8">
    <source>
        <dbReference type="HAMAP-Rule" id="MF_00235"/>
    </source>
</evidence>
<feature type="binding site" evidence="8">
    <location>
        <begin position="136"/>
        <end position="137"/>
    </location>
    <ligand>
        <name>ATP</name>
        <dbReference type="ChEBI" id="CHEBI:30616"/>
    </ligand>
</feature>
<feature type="binding site" evidence="8">
    <location>
        <position position="133"/>
    </location>
    <ligand>
        <name>Zn(2+)</name>
        <dbReference type="ChEBI" id="CHEBI:29105"/>
        <note>structural</note>
    </ligand>
</feature>
<dbReference type="InterPro" id="IPR027417">
    <property type="entry name" value="P-loop_NTPase"/>
</dbReference>
<keyword evidence="4 8" id="KW-0547">Nucleotide-binding</keyword>
<comment type="catalytic activity">
    <reaction evidence="8 10">
        <text>AMP + ATP = 2 ADP</text>
        <dbReference type="Rhea" id="RHEA:12973"/>
        <dbReference type="ChEBI" id="CHEBI:30616"/>
        <dbReference type="ChEBI" id="CHEBI:456215"/>
        <dbReference type="ChEBI" id="CHEBI:456216"/>
        <dbReference type="EC" id="2.7.4.3"/>
    </reaction>
</comment>
<dbReference type="PANTHER" id="PTHR23359">
    <property type="entry name" value="NUCLEOTIDE KINASE"/>
    <property type="match status" value="1"/>
</dbReference>
<reference evidence="12" key="2">
    <citation type="journal article" date="2021" name="PeerJ">
        <title>Extensive microbial diversity within the chicken gut microbiome revealed by metagenomics and culture.</title>
        <authorList>
            <person name="Gilroy R."/>
            <person name="Ravi A."/>
            <person name="Getino M."/>
            <person name="Pursley I."/>
            <person name="Horton D.L."/>
            <person name="Alikhan N.F."/>
            <person name="Baker D."/>
            <person name="Gharbi K."/>
            <person name="Hall N."/>
            <person name="Watson M."/>
            <person name="Adriaenssens E.M."/>
            <person name="Foster-Nyarko E."/>
            <person name="Jarju S."/>
            <person name="Secka A."/>
            <person name="Antonio M."/>
            <person name="Oren A."/>
            <person name="Chaudhuri R.R."/>
            <person name="La Ragione R."/>
            <person name="Hildebrand F."/>
            <person name="Pallen M.J."/>
        </authorList>
    </citation>
    <scope>NUCLEOTIDE SEQUENCE</scope>
    <source>
        <strain evidence="12">2830</strain>
    </source>
</reference>
<comment type="subunit">
    <text evidence="8 10">Monomer.</text>
</comment>
<dbReference type="NCBIfam" id="NF011100">
    <property type="entry name" value="PRK14527.1"/>
    <property type="match status" value="1"/>
</dbReference>
<comment type="similarity">
    <text evidence="8 9">Belongs to the adenylate kinase family.</text>
</comment>
<dbReference type="GO" id="GO:0008270">
    <property type="term" value="F:zinc ion binding"/>
    <property type="evidence" value="ECO:0007669"/>
    <property type="project" value="UniProtKB-UniRule"/>
</dbReference>
<dbReference type="Proteomes" id="UP000824124">
    <property type="component" value="Unassembled WGS sequence"/>
</dbReference>
<feature type="binding site" evidence="8">
    <location>
        <begin position="57"/>
        <end position="59"/>
    </location>
    <ligand>
        <name>AMP</name>
        <dbReference type="ChEBI" id="CHEBI:456215"/>
    </ligand>
</feature>
<evidence type="ECO:0000259" key="11">
    <source>
        <dbReference type="Pfam" id="PF05191"/>
    </source>
</evidence>
<gene>
    <name evidence="8" type="primary">adk</name>
    <name evidence="12" type="ORF">IAB00_03085</name>
</gene>
<dbReference type="NCBIfam" id="NF001381">
    <property type="entry name" value="PRK00279.1-3"/>
    <property type="match status" value="1"/>
</dbReference>
<feature type="binding site" evidence="8">
    <location>
        <position position="36"/>
    </location>
    <ligand>
        <name>AMP</name>
        <dbReference type="ChEBI" id="CHEBI:456215"/>
    </ligand>
</feature>
<evidence type="ECO:0000256" key="10">
    <source>
        <dbReference type="RuleBase" id="RU003331"/>
    </source>
</evidence>
<dbReference type="EMBL" id="DVMH01000018">
    <property type="protein sequence ID" value="HIU10217.1"/>
    <property type="molecule type" value="Genomic_DNA"/>
</dbReference>
<dbReference type="NCBIfam" id="NF001380">
    <property type="entry name" value="PRK00279.1-2"/>
    <property type="match status" value="1"/>
</dbReference>
<evidence type="ECO:0000256" key="3">
    <source>
        <dbReference type="ARBA" id="ARBA00022727"/>
    </source>
</evidence>
<keyword evidence="5 8" id="KW-0418">Kinase</keyword>
<feature type="binding site" evidence="8">
    <location>
        <position position="92"/>
    </location>
    <ligand>
        <name>AMP</name>
        <dbReference type="ChEBI" id="CHEBI:456215"/>
    </ligand>
</feature>
<dbReference type="PRINTS" id="PR00094">
    <property type="entry name" value="ADENYLTKNASE"/>
</dbReference>
<keyword evidence="6 8" id="KW-0862">Zinc</keyword>
<comment type="subcellular location">
    <subcellularLocation>
        <location evidence="8 10">Cytoplasm</location>
    </subcellularLocation>
</comment>
<dbReference type="GO" id="GO:0004017">
    <property type="term" value="F:AMP kinase activity"/>
    <property type="evidence" value="ECO:0007669"/>
    <property type="project" value="UniProtKB-UniRule"/>
</dbReference>
<dbReference type="AlphaFoldDB" id="A0A9D1KXM3"/>
<feature type="binding site" evidence="8">
    <location>
        <position position="127"/>
    </location>
    <ligand>
        <name>ATP</name>
        <dbReference type="ChEBI" id="CHEBI:30616"/>
    </ligand>
</feature>
<comment type="domain">
    <text evidence="8">Consists of three domains, a large central CORE domain and two small peripheral domains, NMPbind and LID, which undergo movements during catalysis. The LID domain closes over the site of phosphoryl transfer upon ATP binding. Assembling and dissambling the active center during each catalytic cycle provides an effective means to prevent ATP hydrolysis. Some bacteria have evolved a zinc-coordinating structure that stabilizes the LID domain.</text>
</comment>
<keyword evidence="1 8" id="KW-0808">Transferase</keyword>
<keyword evidence="8" id="KW-0963">Cytoplasm</keyword>
<dbReference type="EC" id="2.7.4.3" evidence="8 10"/>
<organism evidence="12 13">
    <name type="scientific">Candidatus Avidehalobacter gallistercoris</name>
    <dbReference type="NCBI Taxonomy" id="2840694"/>
    <lineage>
        <taxon>Bacteria</taxon>
        <taxon>Bacillati</taxon>
        <taxon>Bacillota</taxon>
        <taxon>Clostridia</taxon>
        <taxon>Eubacteriales</taxon>
        <taxon>Peptococcaceae</taxon>
        <taxon>Peptococcaceae incertae sedis</taxon>
        <taxon>Candidatus Avidehalobacter</taxon>
    </lineage>
</organism>
<feature type="region of interest" description="NMP" evidence="8">
    <location>
        <begin position="30"/>
        <end position="59"/>
    </location>
</feature>
<comment type="function">
    <text evidence="8">Catalyzes the reversible transfer of the terminal phosphate group between ATP and AMP. Plays an important role in cellular energy homeostasis and in adenine nucleotide metabolism.</text>
</comment>